<name>A0A1S7QNC4_9HYPH</name>
<protein>
    <submittedName>
        <fullName evidence="1">Uncharacterized protein</fullName>
    </submittedName>
</protein>
<dbReference type="Proteomes" id="UP000191987">
    <property type="component" value="Unassembled WGS sequence"/>
</dbReference>
<sequence length="283" mass="32061">MAEPVPQHRHLQSACSVRRSSKFFEHPCAQQHFAPQLKPPLLRGKPCHQSAFSRLQFLDATDHRFTRHDRLLRMLWCSSSPAEQILASINKDASKYQEITKDSYTKLSGELDVEALRNLKRNLDFALRYSQAQDAAVPGWIAAEEPQAIEQYREAILYGGATPAEAEDPSWPAPMRERIGELGANALPPGQPLFWLASDTGYHSTRNIDLCVSGYEPVGRLVASWRLVVKPCVSVMQDISKHCDFAREPLEDATTQRLQDAHETCRRFFLVCRNSRSHPHICS</sequence>
<dbReference type="AlphaFoldDB" id="A0A1S7QNC4"/>
<organism evidence="1 2">
    <name type="scientific">Agrobacterium deltaense Zutra 3/1</name>
    <dbReference type="NCBI Taxonomy" id="1183427"/>
    <lineage>
        <taxon>Bacteria</taxon>
        <taxon>Pseudomonadati</taxon>
        <taxon>Pseudomonadota</taxon>
        <taxon>Alphaproteobacteria</taxon>
        <taxon>Hyphomicrobiales</taxon>
        <taxon>Rhizobiaceae</taxon>
        <taxon>Rhizobium/Agrobacterium group</taxon>
        <taxon>Agrobacterium</taxon>
    </lineage>
</organism>
<evidence type="ECO:0000313" key="2">
    <source>
        <dbReference type="Proteomes" id="UP000191987"/>
    </source>
</evidence>
<gene>
    <name evidence="1" type="ORF">AGR7C_Lc10010</name>
</gene>
<proteinExistence type="predicted"/>
<dbReference type="EMBL" id="FBWG01000027">
    <property type="protein sequence ID" value="CUX39281.1"/>
    <property type="molecule type" value="Genomic_DNA"/>
</dbReference>
<reference evidence="1 2" key="1">
    <citation type="submission" date="2016-01" db="EMBL/GenBank/DDBJ databases">
        <authorList>
            <person name="Oliw E.H."/>
        </authorList>
    </citation>
    <scope>NUCLEOTIDE SEQUENCE [LARGE SCALE GENOMIC DNA]</scope>
    <source>
        <strain evidence="1 2">Zutra 3-1</strain>
    </source>
</reference>
<accession>A0A1S7QNC4</accession>
<evidence type="ECO:0000313" key="1">
    <source>
        <dbReference type="EMBL" id="CUX39281.1"/>
    </source>
</evidence>